<evidence type="ECO:0000256" key="1">
    <source>
        <dbReference type="SAM" id="Phobius"/>
    </source>
</evidence>
<organism evidence="2 3">
    <name type="scientific">Olea europaea subsp. europaea</name>
    <dbReference type="NCBI Taxonomy" id="158383"/>
    <lineage>
        <taxon>Eukaryota</taxon>
        <taxon>Viridiplantae</taxon>
        <taxon>Streptophyta</taxon>
        <taxon>Embryophyta</taxon>
        <taxon>Tracheophyta</taxon>
        <taxon>Spermatophyta</taxon>
        <taxon>Magnoliopsida</taxon>
        <taxon>eudicotyledons</taxon>
        <taxon>Gunneridae</taxon>
        <taxon>Pentapetalae</taxon>
        <taxon>asterids</taxon>
        <taxon>lamiids</taxon>
        <taxon>Lamiales</taxon>
        <taxon>Oleaceae</taxon>
        <taxon>Oleeae</taxon>
        <taxon>Olea</taxon>
    </lineage>
</organism>
<keyword evidence="1" id="KW-0812">Transmembrane</keyword>
<evidence type="ECO:0000313" key="3">
    <source>
        <dbReference type="Proteomes" id="UP000594638"/>
    </source>
</evidence>
<dbReference type="AlphaFoldDB" id="A0A8S0Q3F7"/>
<reference evidence="2 3" key="1">
    <citation type="submission" date="2019-12" db="EMBL/GenBank/DDBJ databases">
        <authorList>
            <person name="Alioto T."/>
            <person name="Alioto T."/>
            <person name="Gomez Garrido J."/>
        </authorList>
    </citation>
    <scope>NUCLEOTIDE SEQUENCE [LARGE SCALE GENOMIC DNA]</scope>
</reference>
<gene>
    <name evidence="2" type="ORF">OLEA9_A081152</name>
</gene>
<name>A0A8S0Q3F7_OLEEU</name>
<evidence type="ECO:0008006" key="4">
    <source>
        <dbReference type="Google" id="ProtNLM"/>
    </source>
</evidence>
<keyword evidence="3" id="KW-1185">Reference proteome</keyword>
<dbReference type="Gramene" id="OE9A081152T1">
    <property type="protein sequence ID" value="OE9A081152C1"/>
    <property type="gene ID" value="OE9A081152"/>
</dbReference>
<keyword evidence="1" id="KW-0472">Membrane</keyword>
<feature type="transmembrane region" description="Helical" evidence="1">
    <location>
        <begin position="48"/>
        <end position="66"/>
    </location>
</feature>
<dbReference type="Proteomes" id="UP000594638">
    <property type="component" value="Unassembled WGS sequence"/>
</dbReference>
<comment type="caution">
    <text evidence="2">The sequence shown here is derived from an EMBL/GenBank/DDBJ whole genome shotgun (WGS) entry which is preliminary data.</text>
</comment>
<sequence length="158" mass="16997">MKPMQWHERRCSRNDRCARLLRIRGCLSSFSQRGVPLRYRRSNRWSQMLVLKVGGVVSIVVVAIVVRSRRCSSDDNATAIAAIATSDGGTYKVCVWGFRCSDEALIVSGVVMLWWSAAMRCGGGGGSKSVDSLVWMAVVVGCGVNKDRGKGGGGGGVL</sequence>
<evidence type="ECO:0000313" key="2">
    <source>
        <dbReference type="EMBL" id="CAA2959276.1"/>
    </source>
</evidence>
<keyword evidence="1" id="KW-1133">Transmembrane helix</keyword>
<dbReference type="EMBL" id="CACTIH010000314">
    <property type="protein sequence ID" value="CAA2959276.1"/>
    <property type="molecule type" value="Genomic_DNA"/>
</dbReference>
<proteinExistence type="predicted"/>
<accession>A0A8S0Q3F7</accession>
<protein>
    <recommendedName>
        <fullName evidence="4">Transmembrane protein</fullName>
    </recommendedName>
</protein>